<dbReference type="InterPro" id="IPR044068">
    <property type="entry name" value="CB"/>
</dbReference>
<dbReference type="PATRIC" id="fig|2340.3.peg.2581"/>
<keyword evidence="3 5" id="KW-0238">DNA-binding</keyword>
<dbReference type="Gene3D" id="1.10.150.130">
    <property type="match status" value="1"/>
</dbReference>
<feature type="domain" description="Tyr recombinase" evidence="6">
    <location>
        <begin position="221"/>
        <end position="394"/>
    </location>
</feature>
<proteinExistence type="inferred from homology"/>
<evidence type="ECO:0000256" key="5">
    <source>
        <dbReference type="PROSITE-ProRule" id="PRU01248"/>
    </source>
</evidence>
<dbReference type="OrthoDB" id="9795573at2"/>
<dbReference type="PANTHER" id="PTHR30629:SF2">
    <property type="entry name" value="PROPHAGE INTEGRASE INTS-RELATED"/>
    <property type="match status" value="1"/>
</dbReference>
<comment type="similarity">
    <text evidence="1">Belongs to the 'phage' integrase family.</text>
</comment>
<dbReference type="InterPro" id="IPR025166">
    <property type="entry name" value="Integrase_DNA_bind_dom"/>
</dbReference>
<dbReference type="EMBL" id="JRAA01000003">
    <property type="protein sequence ID" value="KHF24520.1"/>
    <property type="molecule type" value="Genomic_DNA"/>
</dbReference>
<evidence type="ECO:0000256" key="2">
    <source>
        <dbReference type="ARBA" id="ARBA00022908"/>
    </source>
</evidence>
<dbReference type="PANTHER" id="PTHR30629">
    <property type="entry name" value="PROPHAGE INTEGRASE"/>
    <property type="match status" value="1"/>
</dbReference>
<sequence length="413" mass="47553">MAKTIKRLTDIKIKRLSEPGAYPDGEGLYLQVVRNGSKSWFYRYETGGKGRKKGLGSYPTVSLENARKSAQKCRELRQQGFDPIDHTKLRIKEEHAQKQIDKARVKTFRQCAEEYIESRKPEWSNAKHANQWRNTLSSYAFPHFGDVPVADVDVTLVLEALRPIWQTKTETATRVRQRIEAILDYATALHYRDTENPARWKSRLDKILPKPTKIKKVSHHNAMPYTEVSEYFRTLKQKETIAAHALAFIILTATRSGEARGARWDEIDLEQAIWTIPAERMKARREFRVPLSVQVIEILNQMKPLEREGWVFPGLSGHKGISEASLRNLLKSTHPDVTTHGFRSTFRDWCAEMTSYPREIAETALAHVIKNKAEAAYQRGDLLERRRRLMEAWEGHLLATSNNADVIPILKEG</sequence>
<feature type="domain" description="Core-binding (CB)" evidence="7">
    <location>
        <begin position="106"/>
        <end position="187"/>
    </location>
</feature>
<evidence type="ECO:0000313" key="9">
    <source>
        <dbReference type="Proteomes" id="UP000030856"/>
    </source>
</evidence>
<reference evidence="8 9" key="1">
    <citation type="journal article" date="2014" name="BMC Genomics">
        <title>The genome of the intracellular bacterium of the coastal bivalve, Solemya velum: a blueprint for thriving in and out of symbiosis.</title>
        <authorList>
            <person name="Dmytrenko O."/>
            <person name="Russell S.L."/>
            <person name="Loo W.T."/>
            <person name="Fontanez K.M."/>
            <person name="Liao L."/>
            <person name="Roeselers G."/>
            <person name="Sharma R."/>
            <person name="Stewart F.J."/>
            <person name="Newton I.L."/>
            <person name="Woyke T."/>
            <person name="Wu D."/>
            <person name="Lang J.M."/>
            <person name="Eisen J.A."/>
            <person name="Cavanaugh C.M."/>
        </authorList>
    </citation>
    <scope>NUCLEOTIDE SEQUENCE [LARGE SCALE GENOMIC DNA]</scope>
    <source>
        <strain evidence="8 9">WH</strain>
    </source>
</reference>
<dbReference type="InterPro" id="IPR038488">
    <property type="entry name" value="Integrase_DNA-bd_sf"/>
</dbReference>
<dbReference type="Pfam" id="PF22022">
    <property type="entry name" value="Phage_int_M"/>
    <property type="match status" value="1"/>
</dbReference>
<keyword evidence="9" id="KW-1185">Reference proteome</keyword>
<dbReference type="STRING" id="2340.JV46_25530"/>
<dbReference type="AlphaFoldDB" id="A0A0B0H5Y6"/>
<dbReference type="eggNOG" id="COG0582">
    <property type="taxonomic scope" value="Bacteria"/>
</dbReference>
<evidence type="ECO:0000313" key="8">
    <source>
        <dbReference type="EMBL" id="KHF24520.1"/>
    </source>
</evidence>
<dbReference type="GO" id="GO:0015074">
    <property type="term" value="P:DNA integration"/>
    <property type="evidence" value="ECO:0007669"/>
    <property type="project" value="UniProtKB-KW"/>
</dbReference>
<keyword evidence="4" id="KW-0233">DNA recombination</keyword>
<evidence type="ECO:0000259" key="6">
    <source>
        <dbReference type="PROSITE" id="PS51898"/>
    </source>
</evidence>
<dbReference type="Gene3D" id="1.10.443.10">
    <property type="entry name" value="Intergrase catalytic core"/>
    <property type="match status" value="1"/>
</dbReference>
<dbReference type="RefSeq" id="WP_043118704.1">
    <property type="nucleotide sequence ID" value="NZ_JRAA01000003.1"/>
</dbReference>
<dbReference type="CDD" id="cd00801">
    <property type="entry name" value="INT_P4_C"/>
    <property type="match status" value="1"/>
</dbReference>
<dbReference type="Proteomes" id="UP000030856">
    <property type="component" value="Unassembled WGS sequence"/>
</dbReference>
<dbReference type="InterPro" id="IPR011010">
    <property type="entry name" value="DNA_brk_join_enz"/>
</dbReference>
<evidence type="ECO:0000256" key="4">
    <source>
        <dbReference type="ARBA" id="ARBA00023172"/>
    </source>
</evidence>
<protein>
    <submittedName>
        <fullName evidence="8">Integrase</fullName>
    </submittedName>
</protein>
<dbReference type="Gene3D" id="3.30.160.390">
    <property type="entry name" value="Integrase, DNA-binding domain"/>
    <property type="match status" value="1"/>
</dbReference>
<dbReference type="InterPro" id="IPR053876">
    <property type="entry name" value="Phage_int_M"/>
</dbReference>
<dbReference type="InterPro" id="IPR002104">
    <property type="entry name" value="Integrase_catalytic"/>
</dbReference>
<keyword evidence="2" id="KW-0229">DNA integration</keyword>
<name>A0A0B0H5Y6_SOVGS</name>
<dbReference type="PROSITE" id="PS51900">
    <property type="entry name" value="CB"/>
    <property type="match status" value="1"/>
</dbReference>
<dbReference type="Pfam" id="PF00589">
    <property type="entry name" value="Phage_integrase"/>
    <property type="match status" value="1"/>
</dbReference>
<evidence type="ECO:0000256" key="1">
    <source>
        <dbReference type="ARBA" id="ARBA00008857"/>
    </source>
</evidence>
<accession>A0A0B0H5Y6</accession>
<dbReference type="GO" id="GO:0006310">
    <property type="term" value="P:DNA recombination"/>
    <property type="evidence" value="ECO:0007669"/>
    <property type="project" value="UniProtKB-KW"/>
</dbReference>
<dbReference type="InterPro" id="IPR013762">
    <property type="entry name" value="Integrase-like_cat_sf"/>
</dbReference>
<dbReference type="PROSITE" id="PS51898">
    <property type="entry name" value="TYR_RECOMBINASE"/>
    <property type="match status" value="1"/>
</dbReference>
<gene>
    <name evidence="8" type="ORF">JV46_25530</name>
</gene>
<dbReference type="InterPro" id="IPR010998">
    <property type="entry name" value="Integrase_recombinase_N"/>
</dbReference>
<dbReference type="InterPro" id="IPR050808">
    <property type="entry name" value="Phage_Integrase"/>
</dbReference>
<organism evidence="8 9">
    <name type="scientific">Solemya velum gill symbiont</name>
    <dbReference type="NCBI Taxonomy" id="2340"/>
    <lineage>
        <taxon>Bacteria</taxon>
        <taxon>Pseudomonadati</taxon>
        <taxon>Pseudomonadota</taxon>
        <taxon>Gammaproteobacteria</taxon>
        <taxon>sulfur-oxidizing symbionts</taxon>
    </lineage>
</organism>
<evidence type="ECO:0000256" key="3">
    <source>
        <dbReference type="ARBA" id="ARBA00023125"/>
    </source>
</evidence>
<evidence type="ECO:0000259" key="7">
    <source>
        <dbReference type="PROSITE" id="PS51900"/>
    </source>
</evidence>
<dbReference type="GO" id="GO:0003677">
    <property type="term" value="F:DNA binding"/>
    <property type="evidence" value="ECO:0007669"/>
    <property type="project" value="UniProtKB-UniRule"/>
</dbReference>
<dbReference type="SUPFAM" id="SSF56349">
    <property type="entry name" value="DNA breaking-rejoining enzymes"/>
    <property type="match status" value="1"/>
</dbReference>
<comment type="caution">
    <text evidence="8">The sequence shown here is derived from an EMBL/GenBank/DDBJ whole genome shotgun (WGS) entry which is preliminary data.</text>
</comment>
<dbReference type="Pfam" id="PF13356">
    <property type="entry name" value="Arm-DNA-bind_3"/>
    <property type="match status" value="1"/>
</dbReference>